<protein>
    <submittedName>
        <fullName evidence="4">Diguanylate cyclase/phosphodiesterase (GGDEF &amp; EAL protein) with PAS/PAC sensor(S)</fullName>
    </submittedName>
</protein>
<evidence type="ECO:0000313" key="4">
    <source>
        <dbReference type="EMBL" id="OTP71048.1"/>
    </source>
</evidence>
<accession>A0A242MIB4</accession>
<dbReference type="Pfam" id="PF08448">
    <property type="entry name" value="PAS_4"/>
    <property type="match status" value="1"/>
</dbReference>
<dbReference type="InterPro" id="IPR013656">
    <property type="entry name" value="PAS_4"/>
</dbReference>
<comment type="caution">
    <text evidence="4">The sequence shown here is derived from an EMBL/GenBank/DDBJ whole genome shotgun (WGS) entry which is preliminary data.</text>
</comment>
<dbReference type="InterPro" id="IPR035965">
    <property type="entry name" value="PAS-like_dom_sf"/>
</dbReference>
<dbReference type="InterPro" id="IPR003018">
    <property type="entry name" value="GAF"/>
</dbReference>
<dbReference type="PANTHER" id="PTHR44757">
    <property type="entry name" value="DIGUANYLATE CYCLASE DGCP"/>
    <property type="match status" value="1"/>
</dbReference>
<dbReference type="InterPro" id="IPR052155">
    <property type="entry name" value="Biofilm_reg_signaling"/>
</dbReference>
<dbReference type="Gene3D" id="3.30.450.40">
    <property type="match status" value="1"/>
</dbReference>
<dbReference type="InterPro" id="IPR043128">
    <property type="entry name" value="Rev_trsase/Diguanyl_cyclase"/>
</dbReference>
<evidence type="ECO:0000259" key="3">
    <source>
        <dbReference type="PROSITE" id="PS50887"/>
    </source>
</evidence>
<dbReference type="SUPFAM" id="SSF55785">
    <property type="entry name" value="PYP-like sensor domain (PAS domain)"/>
    <property type="match status" value="2"/>
</dbReference>
<dbReference type="SUPFAM" id="SSF55781">
    <property type="entry name" value="GAF domain-like"/>
    <property type="match status" value="1"/>
</dbReference>
<feature type="domain" description="EAL" evidence="2">
    <location>
        <begin position="30"/>
        <end position="277"/>
    </location>
</feature>
<dbReference type="AlphaFoldDB" id="A0A242MIB4"/>
<gene>
    <name evidence="4" type="ORF">PAMC26510_23875</name>
</gene>
<dbReference type="Gene3D" id="3.30.450.20">
    <property type="entry name" value="PAS domain"/>
    <property type="match status" value="2"/>
</dbReference>
<dbReference type="Proteomes" id="UP000194546">
    <property type="component" value="Unassembled WGS sequence"/>
</dbReference>
<dbReference type="Gene3D" id="3.20.20.450">
    <property type="entry name" value="EAL domain"/>
    <property type="match status" value="1"/>
</dbReference>
<evidence type="ECO:0000259" key="2">
    <source>
        <dbReference type="PROSITE" id="PS50883"/>
    </source>
</evidence>
<feature type="domain" description="PAS" evidence="1">
    <location>
        <begin position="634"/>
        <end position="704"/>
    </location>
</feature>
<dbReference type="SMART" id="SM00052">
    <property type="entry name" value="EAL"/>
    <property type="match status" value="1"/>
</dbReference>
<dbReference type="CDD" id="cd01948">
    <property type="entry name" value="EAL"/>
    <property type="match status" value="1"/>
</dbReference>
<name>A0A242MIB4_CABSO</name>
<dbReference type="InterPro" id="IPR000014">
    <property type="entry name" value="PAS"/>
</dbReference>
<proteinExistence type="predicted"/>
<evidence type="ECO:0000313" key="5">
    <source>
        <dbReference type="Proteomes" id="UP000194546"/>
    </source>
</evidence>
<dbReference type="Pfam" id="PF00563">
    <property type="entry name" value="EAL"/>
    <property type="match status" value="1"/>
</dbReference>
<dbReference type="InterPro" id="IPR029016">
    <property type="entry name" value="GAF-like_dom_sf"/>
</dbReference>
<dbReference type="CDD" id="cd01949">
    <property type="entry name" value="GGDEF"/>
    <property type="match status" value="1"/>
</dbReference>
<dbReference type="PROSITE" id="PS50112">
    <property type="entry name" value="PAS"/>
    <property type="match status" value="1"/>
</dbReference>
<dbReference type="SUPFAM" id="SSF141868">
    <property type="entry name" value="EAL domain-like"/>
    <property type="match status" value="1"/>
</dbReference>
<dbReference type="InterPro" id="IPR029787">
    <property type="entry name" value="Nucleotide_cyclase"/>
</dbReference>
<organism evidence="4 5">
    <name type="scientific">Caballeronia sordidicola</name>
    <name type="common">Burkholderia sordidicola</name>
    <dbReference type="NCBI Taxonomy" id="196367"/>
    <lineage>
        <taxon>Bacteria</taxon>
        <taxon>Pseudomonadati</taxon>
        <taxon>Pseudomonadota</taxon>
        <taxon>Betaproteobacteria</taxon>
        <taxon>Burkholderiales</taxon>
        <taxon>Burkholderiaceae</taxon>
        <taxon>Caballeronia</taxon>
    </lineage>
</organism>
<dbReference type="NCBIfam" id="TIGR00254">
    <property type="entry name" value="GGDEF"/>
    <property type="match status" value="1"/>
</dbReference>
<feature type="domain" description="GGDEF" evidence="3">
    <location>
        <begin position="787"/>
        <end position="922"/>
    </location>
</feature>
<dbReference type="InterPro" id="IPR001633">
    <property type="entry name" value="EAL_dom"/>
</dbReference>
<evidence type="ECO:0000259" key="1">
    <source>
        <dbReference type="PROSITE" id="PS50112"/>
    </source>
</evidence>
<dbReference type="Pfam" id="PF00990">
    <property type="entry name" value="GGDEF"/>
    <property type="match status" value="1"/>
</dbReference>
<dbReference type="SUPFAM" id="SSF55073">
    <property type="entry name" value="Nucleotide cyclase"/>
    <property type="match status" value="1"/>
</dbReference>
<dbReference type="Gene3D" id="3.30.70.270">
    <property type="match status" value="1"/>
</dbReference>
<dbReference type="Pfam" id="PF01590">
    <property type="entry name" value="GAF"/>
    <property type="match status" value="1"/>
</dbReference>
<dbReference type="CDD" id="cd00130">
    <property type="entry name" value="PAS"/>
    <property type="match status" value="2"/>
</dbReference>
<dbReference type="PROSITE" id="PS50883">
    <property type="entry name" value="EAL"/>
    <property type="match status" value="1"/>
</dbReference>
<dbReference type="PROSITE" id="PS50887">
    <property type="entry name" value="GGDEF"/>
    <property type="match status" value="1"/>
</dbReference>
<dbReference type="SMART" id="SM00091">
    <property type="entry name" value="PAS"/>
    <property type="match status" value="2"/>
</dbReference>
<reference evidence="4 5" key="1">
    <citation type="submission" date="2017-03" db="EMBL/GenBank/DDBJ databases">
        <title>Genome analysis of strain PAMC 26510.</title>
        <authorList>
            <person name="Oh H.-M."/>
            <person name="Yang J.-A."/>
        </authorList>
    </citation>
    <scope>NUCLEOTIDE SEQUENCE [LARGE SCALE GENOMIC DNA]</scope>
    <source>
        <strain evidence="4 5">PAMC 26510</strain>
    </source>
</reference>
<dbReference type="SMART" id="SM00065">
    <property type="entry name" value="GAF"/>
    <property type="match status" value="1"/>
</dbReference>
<sequence>MFMRRLIATLAAGSGVYHSALARAAHFVLGAKLLRAARRGLLRGEFRVVYQPIFDVGTSACVGVETLVRWRNETFGGEGPDYFIVHLERTSLIGPLTRFVLRQASIDIRQTPDVDHWHVSVNICARHLTSKRFVDDIRQAAGTMLDRTVLEITERSCTARTPQVRAALRSLKQDGVLLSLDDFGTGFSNLDLLGDLDFDLVKVDRRFLVTDDENRPVFLKAVATLVHALGAKVVAEGVETVEQHRSVEQSGIDLAQGYRYGMPMTIEQLREFASVERMQRQLVATQQNATPVVSEDTASAADERYRESAIDATRLLESGAEEVLDRITRIAARALKMPIAAVSVLHEHTQTFKASVGLDIQSTPRHIAFCQRALDLDRLLVVRDASAHPDFTANPLVTGAPQVRFYAGIPLRTLSGIAIGTLCVMDRVPRRFSFEQREILMDLGRMIEHELRLRELEAPSGLPIQQTIERLKNQHALYFDTFYQTPVAIAHIGRDWTWRRMNAACLRLFGSSRESLTRTKLPELLDETERNALQQAVNDLGKPYHAGSTVMEITLRLPDGRQKGARVQIALQRERQVRDDELLFVFHDTHAEQQEKSARDAREAELQQAAQSASEDLRKSYGQLAETAHQLVTTRVDLRAIADNLPVLVAYVDSERRFRFANSTYRDWFGLDSEAILGRLTHEVLDPDYVASVEPYVRRALAGERVEYEISAAIKTGRRVLRGLLVPSHIHGRSAGGYYLLVQDVTERQALIDRLRDLAFHDALTGLPNRRAFLSKLDTALRESRDSFAAVMFIDLDGFKAVNDTYGHLSGDNVLVEVAARIRHCVRNSDVVARLAGDEFTVLLSGSGLEEHSVAGIAQVILQTLSQPMRIDGAVIQLSASIGVLVPGAGAPLSSEVLLKAADDAMYRAKQAGKGRFVLHEIPAPDTAPQAAASAR</sequence>
<dbReference type="InterPro" id="IPR000160">
    <property type="entry name" value="GGDEF_dom"/>
</dbReference>
<dbReference type="PANTHER" id="PTHR44757:SF2">
    <property type="entry name" value="BIOFILM ARCHITECTURE MAINTENANCE PROTEIN MBAA"/>
    <property type="match status" value="1"/>
</dbReference>
<dbReference type="NCBIfam" id="TIGR00229">
    <property type="entry name" value="sensory_box"/>
    <property type="match status" value="1"/>
</dbReference>
<dbReference type="SMART" id="SM00267">
    <property type="entry name" value="GGDEF"/>
    <property type="match status" value="1"/>
</dbReference>
<dbReference type="EMBL" id="NBTY01000129">
    <property type="protein sequence ID" value="OTP71048.1"/>
    <property type="molecule type" value="Genomic_DNA"/>
</dbReference>
<dbReference type="InterPro" id="IPR035919">
    <property type="entry name" value="EAL_sf"/>
</dbReference>